<keyword evidence="3 5" id="KW-1133">Transmembrane helix</keyword>
<feature type="domain" description="Ion transport" evidence="6">
    <location>
        <begin position="137"/>
        <end position="232"/>
    </location>
</feature>
<dbReference type="Gene3D" id="1.10.287.70">
    <property type="match status" value="1"/>
</dbReference>
<dbReference type="Pfam" id="PF00520">
    <property type="entry name" value="Ion_trans"/>
    <property type="match status" value="1"/>
</dbReference>
<protein>
    <recommendedName>
        <fullName evidence="6">Ion transport domain-containing protein</fullName>
    </recommendedName>
</protein>
<evidence type="ECO:0000256" key="5">
    <source>
        <dbReference type="SAM" id="Phobius"/>
    </source>
</evidence>
<dbReference type="InterPro" id="IPR005821">
    <property type="entry name" value="Ion_trans_dom"/>
</dbReference>
<evidence type="ECO:0000256" key="2">
    <source>
        <dbReference type="ARBA" id="ARBA00022692"/>
    </source>
</evidence>
<dbReference type="InterPro" id="IPR050818">
    <property type="entry name" value="KCNH_animal-type"/>
</dbReference>
<proteinExistence type="predicted"/>
<dbReference type="PANTHER" id="PTHR10217">
    <property type="entry name" value="VOLTAGE AND LIGAND GATED POTASSIUM CHANNEL"/>
    <property type="match status" value="1"/>
</dbReference>
<dbReference type="Proteomes" id="UP000186817">
    <property type="component" value="Unassembled WGS sequence"/>
</dbReference>
<organism evidence="7 8">
    <name type="scientific">Symbiodinium microadriaticum</name>
    <name type="common">Dinoflagellate</name>
    <name type="synonym">Zooxanthella microadriatica</name>
    <dbReference type="NCBI Taxonomy" id="2951"/>
    <lineage>
        <taxon>Eukaryota</taxon>
        <taxon>Sar</taxon>
        <taxon>Alveolata</taxon>
        <taxon>Dinophyceae</taxon>
        <taxon>Suessiales</taxon>
        <taxon>Symbiodiniaceae</taxon>
        <taxon>Symbiodinium</taxon>
    </lineage>
</organism>
<evidence type="ECO:0000256" key="1">
    <source>
        <dbReference type="ARBA" id="ARBA00004141"/>
    </source>
</evidence>
<name>A0A1Q9D888_SYMMI</name>
<evidence type="ECO:0000256" key="4">
    <source>
        <dbReference type="ARBA" id="ARBA00023136"/>
    </source>
</evidence>
<keyword evidence="2 5" id="KW-0812">Transmembrane</keyword>
<comment type="subcellular location">
    <subcellularLocation>
        <location evidence="1">Membrane</location>
        <topology evidence="1">Multi-pass membrane protein</topology>
    </subcellularLocation>
</comment>
<dbReference type="OrthoDB" id="5295627at2759"/>
<dbReference type="PANTHER" id="PTHR10217:SF435">
    <property type="entry name" value="POTASSIUM VOLTAGE-GATED CHANNEL PROTEIN EAG"/>
    <property type="match status" value="1"/>
</dbReference>
<keyword evidence="4 5" id="KW-0472">Membrane</keyword>
<feature type="transmembrane region" description="Helical" evidence="5">
    <location>
        <begin position="879"/>
        <end position="901"/>
    </location>
</feature>
<evidence type="ECO:0000259" key="6">
    <source>
        <dbReference type="Pfam" id="PF00520"/>
    </source>
</evidence>
<dbReference type="GO" id="GO:0005886">
    <property type="term" value="C:plasma membrane"/>
    <property type="evidence" value="ECO:0007669"/>
    <property type="project" value="TreeGrafter"/>
</dbReference>
<dbReference type="EMBL" id="LSRX01000668">
    <property type="protein sequence ID" value="OLP91369.1"/>
    <property type="molecule type" value="Genomic_DNA"/>
</dbReference>
<evidence type="ECO:0000256" key="3">
    <source>
        <dbReference type="ARBA" id="ARBA00022989"/>
    </source>
</evidence>
<reference evidence="7 8" key="1">
    <citation type="submission" date="2016-02" db="EMBL/GenBank/DDBJ databases">
        <title>Genome analysis of coral dinoflagellate symbionts highlights evolutionary adaptations to a symbiotic lifestyle.</title>
        <authorList>
            <person name="Aranda M."/>
            <person name="Li Y."/>
            <person name="Liew Y.J."/>
            <person name="Baumgarten S."/>
            <person name="Simakov O."/>
            <person name="Wilson M."/>
            <person name="Piel J."/>
            <person name="Ashoor H."/>
            <person name="Bougouffa S."/>
            <person name="Bajic V.B."/>
            <person name="Ryu T."/>
            <person name="Ravasi T."/>
            <person name="Bayer T."/>
            <person name="Micklem G."/>
            <person name="Kim H."/>
            <person name="Bhak J."/>
            <person name="Lajeunesse T.C."/>
            <person name="Voolstra C.R."/>
        </authorList>
    </citation>
    <scope>NUCLEOTIDE SEQUENCE [LARGE SCALE GENOMIC DNA]</scope>
    <source>
        <strain evidence="7 8">CCMP2467</strain>
    </source>
</reference>
<accession>A0A1Q9D888</accession>
<gene>
    <name evidence="7" type="ORF">AK812_SmicGene26949</name>
</gene>
<evidence type="ECO:0000313" key="8">
    <source>
        <dbReference type="Proteomes" id="UP000186817"/>
    </source>
</evidence>
<comment type="caution">
    <text evidence="7">The sequence shown here is derived from an EMBL/GenBank/DDBJ whole genome shotgun (WGS) entry which is preliminary data.</text>
</comment>
<dbReference type="GO" id="GO:0005249">
    <property type="term" value="F:voltage-gated potassium channel activity"/>
    <property type="evidence" value="ECO:0007669"/>
    <property type="project" value="TreeGrafter"/>
</dbReference>
<dbReference type="SUPFAM" id="SSF81324">
    <property type="entry name" value="Voltage-gated potassium channels"/>
    <property type="match status" value="1"/>
</dbReference>
<dbReference type="GO" id="GO:0042391">
    <property type="term" value="P:regulation of membrane potential"/>
    <property type="evidence" value="ECO:0007669"/>
    <property type="project" value="TreeGrafter"/>
</dbReference>
<keyword evidence="8" id="KW-1185">Reference proteome</keyword>
<evidence type="ECO:0000313" key="7">
    <source>
        <dbReference type="EMBL" id="OLP91369.1"/>
    </source>
</evidence>
<sequence length="1131" mass="128180">MRLTQGLALAHVIHMYKECFFESAVSKLKLLKIAMETEAKKPTVTQEEEFTGADDAAAVAREPFALQEYWSARAEKQEGAQGGASRRFVGYSGAKKGVEIRLHGRWMELSTQTVGDEDSNIQKSMFLSLTASRKLSERINSLWTLSFWTSFIFWSADILVNFNTAVYHHGRLETSKAVIASHYFRGWFLIDVGLVTLDWVIGVRSPTNTGELSSLRSLRVIRALRLLRLLKVEFELEPLQSVKQYLYHHCGFKLLTSPGEESWLQIMLLLEQDGVDQITQYLHSLRYVIGAPSPPMVAPTNTVEILSDIAIYGSGLMVLGTAVSKISNTLAELRAMNEEHDRQRREIRMYLTSQSAPFELVSRIMKFVDYRLDKRLGRSPETLWNSPELMQHSQSTVSKSDARMAIHSFDQTLISKTLQTELYVNQRSPYLVQLPIFALCQAVFTDVFADICAVMQKRVFEKKETVFAHGSWATVMEITASGGNLSRTANAVPVNACCQQWPTCQLDNLRLLLLHSAWPRPGVVPEELTKYHSSIALQFQGSCRMFIEYAREFVQYLQKSRQPLNHETQVRAAELATLRNEYYQELYPDPRKMFDNMDTAAAYQDPEQGSDLSGEDLETFQSEVELAAMVQRAGSHRTSRMDANNWLRQQQDSMHLQILEDKLAKEDAASSGTVRGWHRATTDWSSDLKLPDIVLIEQLLLNSGLSEDQRLMIRTVVGGKMSFDRIAEELVNQHPRIHEKEDEMLSYPDVRDEHYHEDNHDGATEEHLAFLTESGMDMEDHEACDFASEVIQAEQEELMGSPVDCIDDEFQARLRKCLPELDPKLGPHKVFEQAYRTEGTVPPLPFCVEVNSTLMLQGENVPGSVLILQDVIQDLDEVFHFYILFLLGFMCGLAGGVISGIRMLQQLLNGTPRGIYWGFLSARAQALGLPKETAEDLVLVRMACLARVTDDSGYIQLRHPTPEQLGFRERSILTEHFLADGISDRAFIFEFLPACVNHAQTNPIIGLTLMLEVLVDLLSNLALALPDLAVNPAEKMITVDLSDMSEFASRHVLEYLIDLHGAFTATKLDILLHPFNKVGHRLRVEMTGGNWARTSDVDSDMTTLAYGIKDRQHLHMTALDNYKDYVRREKY</sequence>
<dbReference type="AlphaFoldDB" id="A0A1Q9D888"/>